<proteinExistence type="predicted"/>
<name>A0A0A9C1U9_ARUDO</name>
<dbReference type="EMBL" id="GBRH01228364">
    <property type="protein sequence ID" value="JAD69531.1"/>
    <property type="molecule type" value="Transcribed_RNA"/>
</dbReference>
<evidence type="ECO:0000313" key="1">
    <source>
        <dbReference type="EMBL" id="JAD69531.1"/>
    </source>
</evidence>
<reference evidence="1" key="2">
    <citation type="journal article" date="2015" name="Data Brief">
        <title>Shoot transcriptome of the giant reed, Arundo donax.</title>
        <authorList>
            <person name="Barrero R.A."/>
            <person name="Guerrero F.D."/>
            <person name="Moolhuijzen P."/>
            <person name="Goolsby J.A."/>
            <person name="Tidwell J."/>
            <person name="Bellgard S.E."/>
            <person name="Bellgard M.I."/>
        </authorList>
    </citation>
    <scope>NUCLEOTIDE SEQUENCE</scope>
    <source>
        <tissue evidence="1">Shoot tissue taken approximately 20 cm above the soil surface</tissue>
    </source>
</reference>
<reference evidence="1" key="1">
    <citation type="submission" date="2014-09" db="EMBL/GenBank/DDBJ databases">
        <authorList>
            <person name="Magalhaes I.L.F."/>
            <person name="Oliveira U."/>
            <person name="Santos F.R."/>
            <person name="Vidigal T.H.D.A."/>
            <person name="Brescovit A.D."/>
            <person name="Santos A.J."/>
        </authorList>
    </citation>
    <scope>NUCLEOTIDE SEQUENCE</scope>
    <source>
        <tissue evidence="1">Shoot tissue taken approximately 20 cm above the soil surface</tissue>
    </source>
</reference>
<dbReference type="AlphaFoldDB" id="A0A0A9C1U9"/>
<protein>
    <submittedName>
        <fullName evidence="1">Uncharacterized protein</fullName>
    </submittedName>
</protein>
<organism evidence="1">
    <name type="scientific">Arundo donax</name>
    <name type="common">Giant reed</name>
    <name type="synonym">Donax arundinaceus</name>
    <dbReference type="NCBI Taxonomy" id="35708"/>
    <lineage>
        <taxon>Eukaryota</taxon>
        <taxon>Viridiplantae</taxon>
        <taxon>Streptophyta</taxon>
        <taxon>Embryophyta</taxon>
        <taxon>Tracheophyta</taxon>
        <taxon>Spermatophyta</taxon>
        <taxon>Magnoliopsida</taxon>
        <taxon>Liliopsida</taxon>
        <taxon>Poales</taxon>
        <taxon>Poaceae</taxon>
        <taxon>PACMAD clade</taxon>
        <taxon>Arundinoideae</taxon>
        <taxon>Arundineae</taxon>
        <taxon>Arundo</taxon>
    </lineage>
</organism>
<sequence length="51" mass="5757">MFVTLDVLVYMNSAKHGFLSDTNWRRAAITSVNETYSSLLFTQSNTVQKVA</sequence>
<accession>A0A0A9C1U9</accession>